<dbReference type="RefSeq" id="WP_159964445.1">
    <property type="nucleotide sequence ID" value="NZ_APKE01000014.1"/>
</dbReference>
<dbReference type="EMBL" id="APKE01000014">
    <property type="protein sequence ID" value="KAF0676297.1"/>
    <property type="molecule type" value="Genomic_DNA"/>
</dbReference>
<dbReference type="SUPFAM" id="SSF53448">
    <property type="entry name" value="Nucleotide-diphospho-sugar transferases"/>
    <property type="match status" value="1"/>
</dbReference>
<dbReference type="PANTHER" id="PTHR13778">
    <property type="entry name" value="GLYCOSYLTRANSFERASE 8 DOMAIN-CONTAINING PROTEIN"/>
    <property type="match status" value="1"/>
</dbReference>
<dbReference type="PANTHER" id="PTHR13778:SF47">
    <property type="entry name" value="LIPOPOLYSACCHARIDE 1,3-GALACTOSYLTRANSFERASE"/>
    <property type="match status" value="1"/>
</dbReference>
<comment type="caution">
    <text evidence="4">The sequence shown here is derived from an EMBL/GenBank/DDBJ whole genome shotgun (WGS) entry which is preliminary data.</text>
</comment>
<dbReference type="CDD" id="cd04194">
    <property type="entry name" value="GT8_A4GalT_like"/>
    <property type="match status" value="1"/>
</dbReference>
<dbReference type="Gene3D" id="3.90.550.10">
    <property type="entry name" value="Spore Coat Polysaccharide Biosynthesis Protein SpsA, Chain A"/>
    <property type="match status" value="1"/>
</dbReference>
<dbReference type="Proteomes" id="UP000698242">
    <property type="component" value="Unassembled WGS sequence"/>
</dbReference>
<dbReference type="InterPro" id="IPR029044">
    <property type="entry name" value="Nucleotide-diphossugar_trans"/>
</dbReference>
<dbReference type="GO" id="GO:0016757">
    <property type="term" value="F:glycosyltransferase activity"/>
    <property type="evidence" value="ECO:0007669"/>
    <property type="project" value="UniProtKB-KW"/>
</dbReference>
<dbReference type="InterPro" id="IPR050748">
    <property type="entry name" value="Glycosyltrans_8_dom-fam"/>
</dbReference>
<evidence type="ECO:0000256" key="1">
    <source>
        <dbReference type="ARBA" id="ARBA00022676"/>
    </source>
</evidence>
<keyword evidence="1" id="KW-0328">Glycosyltransferase</keyword>
<proteinExistence type="predicted"/>
<accession>A0A921NQE1</accession>
<protein>
    <submittedName>
        <fullName evidence="4">Lipopolysaccharide 1</fullName>
    </submittedName>
</protein>
<keyword evidence="2" id="KW-0808">Transferase</keyword>
<evidence type="ECO:0000313" key="4">
    <source>
        <dbReference type="EMBL" id="KAF0676297.1"/>
    </source>
</evidence>
<keyword evidence="5" id="KW-1185">Reference proteome</keyword>
<keyword evidence="3" id="KW-0479">Metal-binding</keyword>
<name>A0A921NQE1_9RHOB</name>
<evidence type="ECO:0000256" key="3">
    <source>
        <dbReference type="ARBA" id="ARBA00022723"/>
    </source>
</evidence>
<reference evidence="4" key="1">
    <citation type="submission" date="2013-03" db="EMBL/GenBank/DDBJ databases">
        <title>Genome Sequence of the Profundibacterium mesophilum strain KAUST100406-0324T from Red Sea, a novel genus in the family Rhodobacteraceae.</title>
        <authorList>
            <person name="Essack M."/>
            <person name="Alam I."/>
            <person name="Lafi F."/>
            <person name="Alawi W."/>
            <person name="Kamanu F."/>
            <person name="Al-Suwailem A."/>
            <person name="Lee O.O."/>
            <person name="Xu Y."/>
            <person name="Bajic V."/>
            <person name="Qian P.-Y."/>
            <person name="Archer J."/>
        </authorList>
    </citation>
    <scope>NUCLEOTIDE SEQUENCE</scope>
    <source>
        <strain evidence="4">KAUST100406-0324</strain>
    </source>
</reference>
<dbReference type="Pfam" id="PF01501">
    <property type="entry name" value="Glyco_transf_8"/>
    <property type="match status" value="1"/>
</dbReference>
<dbReference type="InterPro" id="IPR002495">
    <property type="entry name" value="Glyco_trans_8"/>
</dbReference>
<dbReference type="GO" id="GO:0046872">
    <property type="term" value="F:metal ion binding"/>
    <property type="evidence" value="ECO:0007669"/>
    <property type="project" value="UniProtKB-KW"/>
</dbReference>
<dbReference type="AlphaFoldDB" id="A0A921NQE1"/>
<evidence type="ECO:0000313" key="5">
    <source>
        <dbReference type="Proteomes" id="UP000698242"/>
    </source>
</evidence>
<sequence>MPPDHPRDSQARPRGCAVLCCDAAFLPYAAFAGHRIRLGAPDLDVLICSNRPLPIPPALGLSGRVIETGGAFDALDADARVTAATYLRLALPDALAGDYDRLFYLDCDIHVHRGAGARIAALLGAQMGGCPVAAVRDTQQWRSPDAHLSDMRALGLPPGPYLNAGVMMIDIPAWRRAGLTGEALAFGADHAGRLEHRDQTLLNAVLQGRWAELSPVWNWQYTRASRMFEAMTAPHLVHFIGAVKPWADPEGRLAPRFAAALAAFMAEHFPDLPRPAPGRGPLAIPGAARHLAWRHLLAADRIEAYLARFAHDLEIRT</sequence>
<evidence type="ECO:0000256" key="2">
    <source>
        <dbReference type="ARBA" id="ARBA00022679"/>
    </source>
</evidence>
<dbReference type="OrthoDB" id="5672604at2"/>
<organism evidence="4 5">
    <name type="scientific">Profundibacterium mesophilum KAUST100406-0324</name>
    <dbReference type="NCBI Taxonomy" id="1037889"/>
    <lineage>
        <taxon>Bacteria</taxon>
        <taxon>Pseudomonadati</taxon>
        <taxon>Pseudomonadota</taxon>
        <taxon>Alphaproteobacteria</taxon>
        <taxon>Rhodobacterales</taxon>
        <taxon>Roseobacteraceae</taxon>
        <taxon>Profundibacterium</taxon>
    </lineage>
</organism>
<gene>
    <name evidence="4" type="ORF">PMES_01028</name>
</gene>